<gene>
    <name evidence="3" type="ORF">DET59_101397</name>
</gene>
<dbReference type="CDD" id="cd00586">
    <property type="entry name" value="4HBT"/>
    <property type="match status" value="1"/>
</dbReference>
<comment type="similarity">
    <text evidence="1">Belongs to the 4-hydroxybenzoyl-CoA thioesterase family.</text>
</comment>
<dbReference type="InterPro" id="IPR029069">
    <property type="entry name" value="HotDog_dom_sf"/>
</dbReference>
<sequence>METITVTSRFCETDALGHINNATYFVYLEEARIKFFQSLGFDMDVKDWRFILASTKCDFVSQGYFNQELKITTYLSKIGSKSFQLEHEISCANTHQLIAKGNAVIVYFDFLEQQSKMIPELLKNQLNTHLRPLKTEYS</sequence>
<keyword evidence="2 3" id="KW-0378">Hydrolase</keyword>
<dbReference type="PANTHER" id="PTHR31793">
    <property type="entry name" value="4-HYDROXYBENZOYL-COA THIOESTERASE FAMILY MEMBER"/>
    <property type="match status" value="1"/>
</dbReference>
<dbReference type="SUPFAM" id="SSF54637">
    <property type="entry name" value="Thioesterase/thiol ester dehydrase-isomerase"/>
    <property type="match status" value="1"/>
</dbReference>
<evidence type="ECO:0000313" key="3">
    <source>
        <dbReference type="EMBL" id="RBP08026.1"/>
    </source>
</evidence>
<name>A0A366F1I6_9BACI</name>
<organism evidence="3 4">
    <name type="scientific">Rossellomorea aquimaris</name>
    <dbReference type="NCBI Taxonomy" id="189382"/>
    <lineage>
        <taxon>Bacteria</taxon>
        <taxon>Bacillati</taxon>
        <taxon>Bacillota</taxon>
        <taxon>Bacilli</taxon>
        <taxon>Bacillales</taxon>
        <taxon>Bacillaceae</taxon>
        <taxon>Rossellomorea</taxon>
    </lineage>
</organism>
<accession>A0A366F1I6</accession>
<dbReference type="Proteomes" id="UP000252118">
    <property type="component" value="Unassembled WGS sequence"/>
</dbReference>
<protein>
    <submittedName>
        <fullName evidence="3">Acyl-CoA thioester hydrolase</fullName>
    </submittedName>
</protein>
<dbReference type="AlphaFoldDB" id="A0A366F1I6"/>
<comment type="caution">
    <text evidence="3">The sequence shown here is derived from an EMBL/GenBank/DDBJ whole genome shotgun (WGS) entry which is preliminary data.</text>
</comment>
<dbReference type="Gene3D" id="3.10.129.10">
    <property type="entry name" value="Hotdog Thioesterase"/>
    <property type="match status" value="1"/>
</dbReference>
<dbReference type="PANTHER" id="PTHR31793:SF27">
    <property type="entry name" value="NOVEL THIOESTERASE SUPERFAMILY DOMAIN AND SAPOSIN A-TYPE DOMAIN CONTAINING PROTEIN (0610012H03RIK)"/>
    <property type="match status" value="1"/>
</dbReference>
<dbReference type="GO" id="GO:0047617">
    <property type="term" value="F:fatty acyl-CoA hydrolase activity"/>
    <property type="evidence" value="ECO:0007669"/>
    <property type="project" value="TreeGrafter"/>
</dbReference>
<evidence type="ECO:0000256" key="2">
    <source>
        <dbReference type="ARBA" id="ARBA00022801"/>
    </source>
</evidence>
<dbReference type="RefSeq" id="WP_113967899.1">
    <property type="nucleotide sequence ID" value="NZ_QNRJ01000001.1"/>
</dbReference>
<dbReference type="OrthoDB" id="9799036at2"/>
<dbReference type="EMBL" id="QNRJ01000001">
    <property type="protein sequence ID" value="RBP08026.1"/>
    <property type="molecule type" value="Genomic_DNA"/>
</dbReference>
<proteinExistence type="inferred from homology"/>
<dbReference type="Pfam" id="PF13279">
    <property type="entry name" value="4HBT_2"/>
    <property type="match status" value="1"/>
</dbReference>
<reference evidence="3 4" key="1">
    <citation type="submission" date="2018-06" db="EMBL/GenBank/DDBJ databases">
        <title>Freshwater and sediment microbial communities from various areas in North America, analyzing microbe dynamics in response to fracking.</title>
        <authorList>
            <person name="Lamendella R."/>
        </authorList>
    </citation>
    <scope>NUCLEOTIDE SEQUENCE [LARGE SCALE GENOMIC DNA]</scope>
    <source>
        <strain evidence="3 4">97B</strain>
    </source>
</reference>
<evidence type="ECO:0000256" key="1">
    <source>
        <dbReference type="ARBA" id="ARBA00005953"/>
    </source>
</evidence>
<dbReference type="InterPro" id="IPR050563">
    <property type="entry name" value="4-hydroxybenzoyl-CoA_TE"/>
</dbReference>
<evidence type="ECO:0000313" key="4">
    <source>
        <dbReference type="Proteomes" id="UP000252118"/>
    </source>
</evidence>